<comment type="caution">
    <text evidence="2">The sequence shown here is derived from an EMBL/GenBank/DDBJ whole genome shotgun (WGS) entry which is preliminary data.</text>
</comment>
<keyword evidence="1" id="KW-0472">Membrane</keyword>
<evidence type="ECO:0000313" key="3">
    <source>
        <dbReference type="Proteomes" id="UP000775213"/>
    </source>
</evidence>
<gene>
    <name evidence="2" type="ORF">IEQ34_016616</name>
</gene>
<evidence type="ECO:0000256" key="1">
    <source>
        <dbReference type="SAM" id="Phobius"/>
    </source>
</evidence>
<feature type="transmembrane region" description="Helical" evidence="1">
    <location>
        <begin position="259"/>
        <end position="279"/>
    </location>
</feature>
<sequence length="281" mass="31220">MLSVMTARSFSSTSSAASPICSTLSSTTPLILTELCIRHLDGSPISSEIERQRVIHSSQRLKSIREFCEQIIDLRILTEATRTFRENGLSVTRAEVPIKEDMAGVQLTDDLPGLLIFVAGIGDLPGLFKVIIAVEYLSRGLVPIEVLDDWIDFGSLDSFSKPYSTSNLKVSDFIKDDKWYVNPLLEHAPYNSTDIISDPINAISNDIPIFKFSKNGAFCLKNLVSFLPSAVIERWIVAVLKLAGVIEFFLAGWGHRALALLLDFISLAWGFLCWDYMALKV</sequence>
<dbReference type="Proteomes" id="UP000775213">
    <property type="component" value="Unassembled WGS sequence"/>
</dbReference>
<keyword evidence="3" id="KW-1185">Reference proteome</keyword>
<name>A0AAV7GER8_DENCH</name>
<keyword evidence="1" id="KW-0812">Transmembrane</keyword>
<accession>A0AAV7GER8</accession>
<protein>
    <submittedName>
        <fullName evidence="2">Uncharacterized protein</fullName>
    </submittedName>
</protein>
<dbReference type="EMBL" id="JAGFBR010000015">
    <property type="protein sequence ID" value="KAH0454692.1"/>
    <property type="molecule type" value="Genomic_DNA"/>
</dbReference>
<organism evidence="2 3">
    <name type="scientific">Dendrobium chrysotoxum</name>
    <name type="common">Orchid</name>
    <dbReference type="NCBI Taxonomy" id="161865"/>
    <lineage>
        <taxon>Eukaryota</taxon>
        <taxon>Viridiplantae</taxon>
        <taxon>Streptophyta</taxon>
        <taxon>Embryophyta</taxon>
        <taxon>Tracheophyta</taxon>
        <taxon>Spermatophyta</taxon>
        <taxon>Magnoliopsida</taxon>
        <taxon>Liliopsida</taxon>
        <taxon>Asparagales</taxon>
        <taxon>Orchidaceae</taxon>
        <taxon>Epidendroideae</taxon>
        <taxon>Malaxideae</taxon>
        <taxon>Dendrobiinae</taxon>
        <taxon>Dendrobium</taxon>
    </lineage>
</organism>
<evidence type="ECO:0000313" key="2">
    <source>
        <dbReference type="EMBL" id="KAH0454692.1"/>
    </source>
</evidence>
<dbReference type="AlphaFoldDB" id="A0AAV7GER8"/>
<proteinExistence type="predicted"/>
<reference evidence="2 3" key="1">
    <citation type="journal article" date="2021" name="Hortic Res">
        <title>Chromosome-scale assembly of the Dendrobium chrysotoxum genome enhances the understanding of orchid evolution.</title>
        <authorList>
            <person name="Zhang Y."/>
            <person name="Zhang G.Q."/>
            <person name="Zhang D."/>
            <person name="Liu X.D."/>
            <person name="Xu X.Y."/>
            <person name="Sun W.H."/>
            <person name="Yu X."/>
            <person name="Zhu X."/>
            <person name="Wang Z.W."/>
            <person name="Zhao X."/>
            <person name="Zhong W.Y."/>
            <person name="Chen H."/>
            <person name="Yin W.L."/>
            <person name="Huang T."/>
            <person name="Niu S.C."/>
            <person name="Liu Z.J."/>
        </authorList>
    </citation>
    <scope>NUCLEOTIDE SEQUENCE [LARGE SCALE GENOMIC DNA]</scope>
    <source>
        <strain evidence="2">Lindl</strain>
    </source>
</reference>
<keyword evidence="1" id="KW-1133">Transmembrane helix</keyword>